<evidence type="ECO:0008006" key="17">
    <source>
        <dbReference type="Google" id="ProtNLM"/>
    </source>
</evidence>
<evidence type="ECO:0000256" key="3">
    <source>
        <dbReference type="ARBA" id="ARBA00004721"/>
    </source>
</evidence>
<comment type="pathway">
    <text evidence="3">Secondary metabolite biosynthesis; terpenoid biosynthesis.</text>
</comment>
<reference evidence="16" key="2">
    <citation type="submission" date="2015-01" db="EMBL/GenBank/DDBJ databases">
        <title>Evolutionary Origins and Diversification of the Mycorrhizal Mutualists.</title>
        <authorList>
            <consortium name="DOE Joint Genome Institute"/>
            <consortium name="Mycorrhizal Genomics Consortium"/>
            <person name="Kohler A."/>
            <person name="Kuo A."/>
            <person name="Nagy L.G."/>
            <person name="Floudas D."/>
            <person name="Copeland A."/>
            <person name="Barry K.W."/>
            <person name="Cichocki N."/>
            <person name="Veneault-Fourrey C."/>
            <person name="LaButti K."/>
            <person name="Lindquist E.A."/>
            <person name="Lipzen A."/>
            <person name="Lundell T."/>
            <person name="Morin E."/>
            <person name="Murat C."/>
            <person name="Riley R."/>
            <person name="Ohm R."/>
            <person name="Sun H."/>
            <person name="Tunlid A."/>
            <person name="Henrissat B."/>
            <person name="Grigoriev I.V."/>
            <person name="Hibbett D.S."/>
            <person name="Martin F."/>
        </authorList>
    </citation>
    <scope>NUCLEOTIDE SEQUENCE [LARGE SCALE GENOMIC DNA]</scope>
    <source>
        <strain evidence="16">Foug A</strain>
    </source>
</reference>
<keyword evidence="8" id="KW-1133">Transmembrane helix</keyword>
<dbReference type="GO" id="GO:0016705">
    <property type="term" value="F:oxidoreductase activity, acting on paired donors, with incorporation or reduction of molecular oxygen"/>
    <property type="evidence" value="ECO:0007669"/>
    <property type="project" value="InterPro"/>
</dbReference>
<dbReference type="GO" id="GO:0020037">
    <property type="term" value="F:heme binding"/>
    <property type="evidence" value="ECO:0007669"/>
    <property type="project" value="InterPro"/>
</dbReference>
<evidence type="ECO:0000256" key="10">
    <source>
        <dbReference type="ARBA" id="ARBA00023004"/>
    </source>
</evidence>
<keyword evidence="11 14" id="KW-0503">Monooxygenase</keyword>
<evidence type="ECO:0000313" key="15">
    <source>
        <dbReference type="EMBL" id="KIM65584.1"/>
    </source>
</evidence>
<dbReference type="SUPFAM" id="SSF48264">
    <property type="entry name" value="Cytochrome P450"/>
    <property type="match status" value="1"/>
</dbReference>
<dbReference type="Proteomes" id="UP000053989">
    <property type="component" value="Unassembled WGS sequence"/>
</dbReference>
<dbReference type="GO" id="GO:0016020">
    <property type="term" value="C:membrane"/>
    <property type="evidence" value="ECO:0007669"/>
    <property type="project" value="UniProtKB-SubCell"/>
</dbReference>
<dbReference type="InParanoid" id="A0A0C3EB75"/>
<evidence type="ECO:0000256" key="13">
    <source>
        <dbReference type="PIRSR" id="PIRSR602401-1"/>
    </source>
</evidence>
<evidence type="ECO:0000256" key="8">
    <source>
        <dbReference type="ARBA" id="ARBA00022989"/>
    </source>
</evidence>
<dbReference type="InterPro" id="IPR002401">
    <property type="entry name" value="Cyt_P450_E_grp-I"/>
</dbReference>
<dbReference type="InterPro" id="IPR036396">
    <property type="entry name" value="Cyt_P450_sf"/>
</dbReference>
<protein>
    <recommendedName>
        <fullName evidence="17">Cytochrome P450</fullName>
    </recommendedName>
</protein>
<comment type="subcellular location">
    <subcellularLocation>
        <location evidence="2">Membrane</location>
    </subcellularLocation>
</comment>
<sequence length="540" mass="59489">MNVLSTMLGFYQEALAVVRSNTALYVSAALATVLLFKLVNISRRKVSTTRLLGPPSPSFLYGVAKDTMESSDPGSIYEEWMDEYGVAFEVPAALGRKTIMLLDPKALQHYYVRETWTYTALPSARAALHRTTGKSVLWSIGEDHRSHAAIRKLTPIYFDCAYKTKAAWESIIDSGNGDSAIIEVQSWMSHITLDTIGLAGFSHDFGSLEGKTTSVVAVLDTLGSSPSRSVINASFFVLSQVFTALVYFPTKRNVLMQEIQQELSKISEQLLDKRRKEKEAGIVDGKAEKSVIGLLLKAEDAGADFHMSHEEITAQMKILLLAGYETTSTVLSWALLELARNPAIQTKLREELLAFSGEPTYDQLTNNLPYLDAVVHETLRVDSPITELTRIATEDDVIPLSEPVRTRSGDLVDSISVAKGTRIGISVACMNRSAAIWGADAKEFRPERWLDKDGLPKKAQEIQGHRHLLTFSDGPRACLGKGFALAELKAVLSVLVKAFVFEMRDGPNTKVELGRGILPRPKIAGEVGTKLPLRVKRYGE</sequence>
<keyword evidence="10 13" id="KW-0408">Iron</keyword>
<dbReference type="STRING" id="1036808.A0A0C3EB75"/>
<evidence type="ECO:0000256" key="7">
    <source>
        <dbReference type="ARBA" id="ARBA00022723"/>
    </source>
</evidence>
<comment type="cofactor">
    <cofactor evidence="1 13">
        <name>heme</name>
        <dbReference type="ChEBI" id="CHEBI:30413"/>
    </cofactor>
</comment>
<comment type="similarity">
    <text evidence="4 14">Belongs to the cytochrome P450 family.</text>
</comment>
<accession>A0A0C3EB75</accession>
<evidence type="ECO:0000256" key="4">
    <source>
        <dbReference type="ARBA" id="ARBA00010617"/>
    </source>
</evidence>
<name>A0A0C3EB75_9AGAM</name>
<proteinExistence type="inferred from homology"/>
<keyword evidence="12" id="KW-0472">Membrane</keyword>
<feature type="binding site" description="axial binding residue" evidence="13">
    <location>
        <position position="478"/>
    </location>
    <ligand>
        <name>heme</name>
        <dbReference type="ChEBI" id="CHEBI:30413"/>
    </ligand>
    <ligandPart>
        <name>Fe</name>
        <dbReference type="ChEBI" id="CHEBI:18248"/>
    </ligandPart>
</feature>
<dbReference type="Pfam" id="PF00067">
    <property type="entry name" value="p450"/>
    <property type="match status" value="1"/>
</dbReference>
<evidence type="ECO:0000256" key="1">
    <source>
        <dbReference type="ARBA" id="ARBA00001971"/>
    </source>
</evidence>
<dbReference type="AlphaFoldDB" id="A0A0C3EB75"/>
<dbReference type="OrthoDB" id="1470350at2759"/>
<dbReference type="InterPro" id="IPR050121">
    <property type="entry name" value="Cytochrome_P450_monoxygenase"/>
</dbReference>
<dbReference type="PANTHER" id="PTHR24305">
    <property type="entry name" value="CYTOCHROME P450"/>
    <property type="match status" value="1"/>
</dbReference>
<dbReference type="PRINTS" id="PR00463">
    <property type="entry name" value="EP450I"/>
</dbReference>
<dbReference type="PROSITE" id="PS00086">
    <property type="entry name" value="CYTOCHROME_P450"/>
    <property type="match status" value="1"/>
</dbReference>
<organism evidence="15 16">
    <name type="scientific">Scleroderma citrinum Foug A</name>
    <dbReference type="NCBI Taxonomy" id="1036808"/>
    <lineage>
        <taxon>Eukaryota</taxon>
        <taxon>Fungi</taxon>
        <taxon>Dikarya</taxon>
        <taxon>Basidiomycota</taxon>
        <taxon>Agaricomycotina</taxon>
        <taxon>Agaricomycetes</taxon>
        <taxon>Agaricomycetidae</taxon>
        <taxon>Boletales</taxon>
        <taxon>Sclerodermatineae</taxon>
        <taxon>Sclerodermataceae</taxon>
        <taxon>Scleroderma</taxon>
    </lineage>
</organism>
<reference evidence="15 16" key="1">
    <citation type="submission" date="2014-04" db="EMBL/GenBank/DDBJ databases">
        <authorList>
            <consortium name="DOE Joint Genome Institute"/>
            <person name="Kuo A."/>
            <person name="Kohler A."/>
            <person name="Nagy L.G."/>
            <person name="Floudas D."/>
            <person name="Copeland A."/>
            <person name="Barry K.W."/>
            <person name="Cichocki N."/>
            <person name="Veneault-Fourrey C."/>
            <person name="LaButti K."/>
            <person name="Lindquist E.A."/>
            <person name="Lipzen A."/>
            <person name="Lundell T."/>
            <person name="Morin E."/>
            <person name="Murat C."/>
            <person name="Sun H."/>
            <person name="Tunlid A."/>
            <person name="Henrissat B."/>
            <person name="Grigoriev I.V."/>
            <person name="Hibbett D.S."/>
            <person name="Martin F."/>
            <person name="Nordberg H.P."/>
            <person name="Cantor M.N."/>
            <person name="Hua S.X."/>
        </authorList>
    </citation>
    <scope>NUCLEOTIDE SEQUENCE [LARGE SCALE GENOMIC DNA]</scope>
    <source>
        <strain evidence="15 16">Foug A</strain>
    </source>
</reference>
<evidence type="ECO:0000256" key="2">
    <source>
        <dbReference type="ARBA" id="ARBA00004370"/>
    </source>
</evidence>
<keyword evidence="16" id="KW-1185">Reference proteome</keyword>
<evidence type="ECO:0000256" key="12">
    <source>
        <dbReference type="ARBA" id="ARBA00023136"/>
    </source>
</evidence>
<evidence type="ECO:0000256" key="6">
    <source>
        <dbReference type="ARBA" id="ARBA00022692"/>
    </source>
</evidence>
<dbReference type="HOGENOM" id="CLU_001570_5_11_1"/>
<dbReference type="InterPro" id="IPR001128">
    <property type="entry name" value="Cyt_P450"/>
</dbReference>
<dbReference type="EMBL" id="KN822021">
    <property type="protein sequence ID" value="KIM65584.1"/>
    <property type="molecule type" value="Genomic_DNA"/>
</dbReference>
<evidence type="ECO:0000256" key="11">
    <source>
        <dbReference type="ARBA" id="ARBA00023033"/>
    </source>
</evidence>
<dbReference type="Gene3D" id="1.10.630.10">
    <property type="entry name" value="Cytochrome P450"/>
    <property type="match status" value="1"/>
</dbReference>
<evidence type="ECO:0000256" key="14">
    <source>
        <dbReference type="RuleBase" id="RU000461"/>
    </source>
</evidence>
<dbReference type="PANTHER" id="PTHR24305:SF166">
    <property type="entry name" value="CYTOCHROME P450 12A4, MITOCHONDRIAL-RELATED"/>
    <property type="match status" value="1"/>
</dbReference>
<keyword evidence="6" id="KW-0812">Transmembrane</keyword>
<dbReference type="GO" id="GO:0005506">
    <property type="term" value="F:iron ion binding"/>
    <property type="evidence" value="ECO:0007669"/>
    <property type="project" value="InterPro"/>
</dbReference>
<keyword evidence="5 13" id="KW-0349">Heme</keyword>
<evidence type="ECO:0000256" key="9">
    <source>
        <dbReference type="ARBA" id="ARBA00023002"/>
    </source>
</evidence>
<evidence type="ECO:0000256" key="5">
    <source>
        <dbReference type="ARBA" id="ARBA00022617"/>
    </source>
</evidence>
<dbReference type="InterPro" id="IPR017972">
    <property type="entry name" value="Cyt_P450_CS"/>
</dbReference>
<dbReference type="GO" id="GO:0004497">
    <property type="term" value="F:monooxygenase activity"/>
    <property type="evidence" value="ECO:0007669"/>
    <property type="project" value="UniProtKB-KW"/>
</dbReference>
<gene>
    <name evidence="15" type="ORF">SCLCIDRAFT_439847</name>
</gene>
<dbReference type="PRINTS" id="PR00385">
    <property type="entry name" value="P450"/>
</dbReference>
<keyword evidence="9 14" id="KW-0560">Oxidoreductase</keyword>
<keyword evidence="7 13" id="KW-0479">Metal-binding</keyword>
<evidence type="ECO:0000313" key="16">
    <source>
        <dbReference type="Proteomes" id="UP000053989"/>
    </source>
</evidence>